<dbReference type="PANTHER" id="PTHR36180:SF1">
    <property type="entry name" value="ANTA_ANTB ANTIREPRESSOR DOMAIN-CONTAINING PROTEIN"/>
    <property type="match status" value="1"/>
</dbReference>
<evidence type="ECO:0000259" key="1">
    <source>
        <dbReference type="Pfam" id="PF07638"/>
    </source>
</evidence>
<proteinExistence type="predicted"/>
<evidence type="ECO:0000313" key="4">
    <source>
        <dbReference type="Proteomes" id="UP000254133"/>
    </source>
</evidence>
<dbReference type="InterPro" id="IPR036390">
    <property type="entry name" value="WH_DNA-bd_sf"/>
</dbReference>
<dbReference type="Proteomes" id="UP000254133">
    <property type="component" value="Unassembled WGS sequence"/>
</dbReference>
<dbReference type="InterPro" id="IPR036388">
    <property type="entry name" value="WH-like_DNA-bd_sf"/>
</dbReference>
<dbReference type="InterPro" id="IPR053812">
    <property type="entry name" value="HTH_Sigma70_ECF-like"/>
</dbReference>
<dbReference type="InterPro" id="IPR013557">
    <property type="entry name" value="AntA/B_antirep"/>
</dbReference>
<dbReference type="RefSeq" id="WP_115369507.1">
    <property type="nucleotide sequence ID" value="NZ_UGPZ01000003.1"/>
</dbReference>
<dbReference type="SUPFAM" id="SSF46785">
    <property type="entry name" value="Winged helix' DNA-binding domain"/>
    <property type="match status" value="1"/>
</dbReference>
<gene>
    <name evidence="3" type="ORF">NCTC9426_01779</name>
</gene>
<dbReference type="PANTHER" id="PTHR36180">
    <property type="entry name" value="DNA-BINDING PROTEIN-RELATED-RELATED"/>
    <property type="match status" value="1"/>
</dbReference>
<reference evidence="3 4" key="1">
    <citation type="submission" date="2018-06" db="EMBL/GenBank/DDBJ databases">
        <authorList>
            <consortium name="Pathogen Informatics"/>
            <person name="Doyle S."/>
        </authorList>
    </citation>
    <scope>NUCLEOTIDE SEQUENCE [LARGE SCALE GENOMIC DNA]</scope>
    <source>
        <strain evidence="3 4">NCTC9426</strain>
    </source>
</reference>
<dbReference type="EMBL" id="UGPZ01000003">
    <property type="protein sequence ID" value="STY93064.1"/>
    <property type="molecule type" value="Genomic_DNA"/>
</dbReference>
<feature type="domain" description="AntA/AntB antirepressor" evidence="2">
    <location>
        <begin position="21"/>
        <end position="88"/>
    </location>
</feature>
<dbReference type="AlphaFoldDB" id="A0A378PY21"/>
<dbReference type="Pfam" id="PF08346">
    <property type="entry name" value="AntA"/>
    <property type="match status" value="1"/>
</dbReference>
<protein>
    <submittedName>
        <fullName evidence="3">Phage anti-repressor protein</fullName>
    </submittedName>
</protein>
<evidence type="ECO:0000259" key="2">
    <source>
        <dbReference type="Pfam" id="PF08346"/>
    </source>
</evidence>
<feature type="domain" description="RNA polymerase sigma-70 ECF-like HTH" evidence="1">
    <location>
        <begin position="105"/>
        <end position="173"/>
    </location>
</feature>
<organism evidence="3 4">
    <name type="scientific">Moraxella bovis</name>
    <dbReference type="NCBI Taxonomy" id="476"/>
    <lineage>
        <taxon>Bacteria</taxon>
        <taxon>Pseudomonadati</taxon>
        <taxon>Pseudomonadota</taxon>
        <taxon>Gammaproteobacteria</taxon>
        <taxon>Moraxellales</taxon>
        <taxon>Moraxellaceae</taxon>
        <taxon>Moraxella</taxon>
    </lineage>
</organism>
<evidence type="ECO:0000313" key="3">
    <source>
        <dbReference type="EMBL" id="STY93064.1"/>
    </source>
</evidence>
<dbReference type="Pfam" id="PF07638">
    <property type="entry name" value="Sigma70_ECF"/>
    <property type="match status" value="1"/>
</dbReference>
<accession>A0A378PY21</accession>
<dbReference type="Gene3D" id="1.10.10.10">
    <property type="entry name" value="Winged helix-like DNA-binding domain superfamily/Winged helix DNA-binding domain"/>
    <property type="match status" value="1"/>
</dbReference>
<sequence>MTTQLVPTHTANLNGELQPLVNARDLHTFLESGQDFSDWIRKRIEKYDFVEGQDFSINLWKTPTGGRPTTEYHITLDMAKELSMVERNEKGKQARRYFIAMEKQAHSQHTLLDKVDNDTAWLIDELQDEVLRTQPELLKLITYRKIGLSQREIALLLGVGHATICRRLTKLARLGFIDYTPNEKYQQMGRLGYQAKQAKQLTLGV</sequence>
<name>A0A378PY21_MORBO</name>